<organism evidence="2 3">
    <name type="scientific">Nocardioides albertanoniae</name>
    <dbReference type="NCBI Taxonomy" id="1175486"/>
    <lineage>
        <taxon>Bacteria</taxon>
        <taxon>Bacillati</taxon>
        <taxon>Actinomycetota</taxon>
        <taxon>Actinomycetes</taxon>
        <taxon>Propionibacteriales</taxon>
        <taxon>Nocardioidaceae</taxon>
        <taxon>Nocardioides</taxon>
    </lineage>
</organism>
<sequence length="347" mass="37216">MSAYSAAATTAATPARGRVRAAWTLALMTTLCAELTFTAVAVPVTWILLPLLMLMYGAGVLLIRELTVRVGGGWPSLVALGVAYELAEDGLGLQALNSPDMYGAADWGMRALGINWTYWDSQIGIHVVLSVLLPVMILNMLFPQFRGKPYLRTPGLVVAGVLAVLGVFGLRFVIAGTENPDYQLAWGWTVAYVALIAVFAWVGLRVLPRRFGPDPAPSTKSAPRPVIVGIVSGYLTMAFLTTLLPLGLGPVLLFGDAMAPGFRLFAGAATAIMAGWLIVIWRRTANWNDSHRIWLAGGILVSHTAFMIPASLLSVFLGLITIGLEVAALIMLSRHLRRRDGVVAAPR</sequence>
<comment type="caution">
    <text evidence="2">The sequence shown here is derived from an EMBL/GenBank/DDBJ whole genome shotgun (WGS) entry which is preliminary data.</text>
</comment>
<feature type="transmembrane region" description="Helical" evidence="1">
    <location>
        <begin position="123"/>
        <end position="142"/>
    </location>
</feature>
<feature type="transmembrane region" description="Helical" evidence="1">
    <location>
        <begin position="154"/>
        <end position="174"/>
    </location>
</feature>
<feature type="transmembrane region" description="Helical" evidence="1">
    <location>
        <begin position="293"/>
        <end position="309"/>
    </location>
</feature>
<dbReference type="RefSeq" id="WP_141780644.1">
    <property type="nucleotide sequence ID" value="NZ_VFOV01000001.1"/>
</dbReference>
<feature type="transmembrane region" description="Helical" evidence="1">
    <location>
        <begin position="70"/>
        <end position="87"/>
    </location>
</feature>
<accession>A0A543A7V1</accession>
<dbReference type="AlphaFoldDB" id="A0A543A7V1"/>
<feature type="transmembrane region" description="Helical" evidence="1">
    <location>
        <begin position="225"/>
        <end position="248"/>
    </location>
</feature>
<gene>
    <name evidence="2" type="ORF">FB381_2579</name>
</gene>
<dbReference type="EMBL" id="VFOV01000001">
    <property type="protein sequence ID" value="TQL68683.1"/>
    <property type="molecule type" value="Genomic_DNA"/>
</dbReference>
<dbReference type="OrthoDB" id="8478704at2"/>
<evidence type="ECO:0000313" key="3">
    <source>
        <dbReference type="Proteomes" id="UP000320209"/>
    </source>
</evidence>
<proteinExistence type="predicted"/>
<protein>
    <submittedName>
        <fullName evidence="2">Uncharacterized protein</fullName>
    </submittedName>
</protein>
<dbReference type="Proteomes" id="UP000320209">
    <property type="component" value="Unassembled WGS sequence"/>
</dbReference>
<keyword evidence="1" id="KW-0472">Membrane</keyword>
<feature type="transmembrane region" description="Helical" evidence="1">
    <location>
        <begin position="260"/>
        <end position="281"/>
    </location>
</feature>
<feature type="transmembrane region" description="Helical" evidence="1">
    <location>
        <begin position="186"/>
        <end position="204"/>
    </location>
</feature>
<keyword evidence="1" id="KW-1133">Transmembrane helix</keyword>
<evidence type="ECO:0000313" key="2">
    <source>
        <dbReference type="EMBL" id="TQL68683.1"/>
    </source>
</evidence>
<feature type="transmembrane region" description="Helical" evidence="1">
    <location>
        <begin position="37"/>
        <end position="63"/>
    </location>
</feature>
<feature type="transmembrane region" description="Helical" evidence="1">
    <location>
        <begin position="315"/>
        <end position="332"/>
    </location>
</feature>
<keyword evidence="3" id="KW-1185">Reference proteome</keyword>
<name>A0A543A7V1_9ACTN</name>
<keyword evidence="1" id="KW-0812">Transmembrane</keyword>
<reference evidence="2 3" key="1">
    <citation type="submission" date="2019-06" db="EMBL/GenBank/DDBJ databases">
        <title>Sequencing the genomes of 1000 actinobacteria strains.</title>
        <authorList>
            <person name="Klenk H.-P."/>
        </authorList>
    </citation>
    <scope>NUCLEOTIDE SEQUENCE [LARGE SCALE GENOMIC DNA]</scope>
    <source>
        <strain evidence="2 3">DSM 25218</strain>
    </source>
</reference>
<evidence type="ECO:0000256" key="1">
    <source>
        <dbReference type="SAM" id="Phobius"/>
    </source>
</evidence>